<dbReference type="InterPro" id="IPR035201">
    <property type="entry name" value="Cdc24_OB1"/>
</dbReference>
<dbReference type="EMBL" id="JANAVB010038018">
    <property type="protein sequence ID" value="KAJ6801467.1"/>
    <property type="molecule type" value="Genomic_DNA"/>
</dbReference>
<evidence type="ECO:0000256" key="1">
    <source>
        <dbReference type="SAM" id="MobiDB-lite"/>
    </source>
</evidence>
<dbReference type="AlphaFoldDB" id="A0AAX6EBJ4"/>
<dbReference type="Pfam" id="PF17246">
    <property type="entry name" value="CDC24_OB1"/>
    <property type="match status" value="1"/>
</dbReference>
<feature type="region of interest" description="Disordered" evidence="1">
    <location>
        <begin position="67"/>
        <end position="86"/>
    </location>
</feature>
<comment type="caution">
    <text evidence="4">The sequence shown here is derived from an EMBL/GenBank/DDBJ whole genome shotgun (WGS) entry which is preliminary data.</text>
</comment>
<evidence type="ECO:0000313" key="5">
    <source>
        <dbReference type="Proteomes" id="UP001140949"/>
    </source>
</evidence>
<protein>
    <recommendedName>
        <fullName evidence="2">Cell division control protein 24 OB domain-containing protein</fullName>
    </recommendedName>
</protein>
<accession>A0AAX6EBJ4</accession>
<evidence type="ECO:0000259" key="2">
    <source>
        <dbReference type="Pfam" id="PF17246"/>
    </source>
</evidence>
<sequence>MQSVPLPNFPLQERSQAIPKRSPAILIIRVFHTMSLPPPQHLQSDSSAADESDTFLSFVEYARSVLSSPDDRGLDGGGEPAAYESGPSWSWIASRILKTCIAYSNGVTSAILLSDLFQSTLEPGRK</sequence>
<reference evidence="4" key="1">
    <citation type="journal article" date="2023" name="GigaByte">
        <title>Genome assembly of the bearded iris, Iris pallida Lam.</title>
        <authorList>
            <person name="Bruccoleri R.E."/>
            <person name="Oakeley E.J."/>
            <person name="Faust A.M.E."/>
            <person name="Altorfer M."/>
            <person name="Dessus-Babus S."/>
            <person name="Burckhardt D."/>
            <person name="Oertli M."/>
            <person name="Naumann U."/>
            <person name="Petersen F."/>
            <person name="Wong J."/>
        </authorList>
    </citation>
    <scope>NUCLEOTIDE SEQUENCE</scope>
    <source>
        <strain evidence="4">GSM-AAB239-AS_SAM_17_03QT</strain>
    </source>
</reference>
<name>A0AAX6EBJ4_IRIPA</name>
<proteinExistence type="predicted"/>
<organism evidence="4 5">
    <name type="scientific">Iris pallida</name>
    <name type="common">Sweet iris</name>
    <dbReference type="NCBI Taxonomy" id="29817"/>
    <lineage>
        <taxon>Eukaryota</taxon>
        <taxon>Viridiplantae</taxon>
        <taxon>Streptophyta</taxon>
        <taxon>Embryophyta</taxon>
        <taxon>Tracheophyta</taxon>
        <taxon>Spermatophyta</taxon>
        <taxon>Magnoliopsida</taxon>
        <taxon>Liliopsida</taxon>
        <taxon>Asparagales</taxon>
        <taxon>Iridaceae</taxon>
        <taxon>Iridoideae</taxon>
        <taxon>Irideae</taxon>
        <taxon>Iris</taxon>
    </lineage>
</organism>
<dbReference type="Proteomes" id="UP001140949">
    <property type="component" value="Unassembled WGS sequence"/>
</dbReference>
<evidence type="ECO:0000313" key="3">
    <source>
        <dbReference type="EMBL" id="KAJ6801466.1"/>
    </source>
</evidence>
<reference evidence="4" key="2">
    <citation type="submission" date="2023-04" db="EMBL/GenBank/DDBJ databases">
        <authorList>
            <person name="Bruccoleri R.E."/>
            <person name="Oakeley E.J."/>
            <person name="Faust A.-M."/>
            <person name="Dessus-Babus S."/>
            <person name="Altorfer M."/>
            <person name="Burckhardt D."/>
            <person name="Oertli M."/>
            <person name="Naumann U."/>
            <person name="Petersen F."/>
            <person name="Wong J."/>
        </authorList>
    </citation>
    <scope>NUCLEOTIDE SEQUENCE</scope>
    <source>
        <strain evidence="4">GSM-AAB239-AS_SAM_17_03QT</strain>
        <tissue evidence="4">Leaf</tissue>
    </source>
</reference>
<dbReference type="EMBL" id="JANAVB010038018">
    <property type="protein sequence ID" value="KAJ6801466.1"/>
    <property type="molecule type" value="Genomic_DNA"/>
</dbReference>
<dbReference type="PANTHER" id="PTHR36033">
    <property type="entry name" value="NUCLEIC ACID-BINDING PROTEINS SUPERFAMILY"/>
    <property type="match status" value="1"/>
</dbReference>
<gene>
    <name evidence="3" type="ORF">M6B38_198030</name>
    <name evidence="4" type="ORF">M6B38_198035</name>
</gene>
<keyword evidence="5" id="KW-1185">Reference proteome</keyword>
<dbReference type="PANTHER" id="PTHR36033:SF1">
    <property type="entry name" value="NUCLEIC ACID-BINDING PROTEINS SUPERFAMILY"/>
    <property type="match status" value="1"/>
</dbReference>
<evidence type="ECO:0000313" key="4">
    <source>
        <dbReference type="EMBL" id="KAJ6801467.1"/>
    </source>
</evidence>
<feature type="domain" description="Cell division control protein 24 OB" evidence="2">
    <location>
        <begin position="55"/>
        <end position="120"/>
    </location>
</feature>